<protein>
    <submittedName>
        <fullName evidence="1">Uncharacterized protein</fullName>
    </submittedName>
</protein>
<accession>A0A0A9HTV2</accession>
<dbReference type="EMBL" id="GBRH01159565">
    <property type="protein sequence ID" value="JAE38331.1"/>
    <property type="molecule type" value="Transcribed_RNA"/>
</dbReference>
<dbReference type="AlphaFoldDB" id="A0A0A9HTV2"/>
<sequence>MRRTRMSGTLYYKRSQCARICKEEEIIQKITFSQFCHGALMVQIREDRIALLQ</sequence>
<evidence type="ECO:0000313" key="1">
    <source>
        <dbReference type="EMBL" id="JAE38331.1"/>
    </source>
</evidence>
<name>A0A0A9HTV2_ARUDO</name>
<proteinExistence type="predicted"/>
<reference evidence="1" key="2">
    <citation type="journal article" date="2015" name="Data Brief">
        <title>Shoot transcriptome of the giant reed, Arundo donax.</title>
        <authorList>
            <person name="Barrero R.A."/>
            <person name="Guerrero F.D."/>
            <person name="Moolhuijzen P."/>
            <person name="Goolsby J.A."/>
            <person name="Tidwell J."/>
            <person name="Bellgard S.E."/>
            <person name="Bellgard M.I."/>
        </authorList>
    </citation>
    <scope>NUCLEOTIDE SEQUENCE</scope>
    <source>
        <tissue evidence="1">Shoot tissue taken approximately 20 cm above the soil surface</tissue>
    </source>
</reference>
<reference evidence="1" key="1">
    <citation type="submission" date="2014-09" db="EMBL/GenBank/DDBJ databases">
        <authorList>
            <person name="Magalhaes I.L.F."/>
            <person name="Oliveira U."/>
            <person name="Santos F.R."/>
            <person name="Vidigal T.H.D.A."/>
            <person name="Brescovit A.D."/>
            <person name="Santos A.J."/>
        </authorList>
    </citation>
    <scope>NUCLEOTIDE SEQUENCE</scope>
    <source>
        <tissue evidence="1">Shoot tissue taken approximately 20 cm above the soil surface</tissue>
    </source>
</reference>
<organism evidence="1">
    <name type="scientific">Arundo donax</name>
    <name type="common">Giant reed</name>
    <name type="synonym">Donax arundinaceus</name>
    <dbReference type="NCBI Taxonomy" id="35708"/>
    <lineage>
        <taxon>Eukaryota</taxon>
        <taxon>Viridiplantae</taxon>
        <taxon>Streptophyta</taxon>
        <taxon>Embryophyta</taxon>
        <taxon>Tracheophyta</taxon>
        <taxon>Spermatophyta</taxon>
        <taxon>Magnoliopsida</taxon>
        <taxon>Liliopsida</taxon>
        <taxon>Poales</taxon>
        <taxon>Poaceae</taxon>
        <taxon>PACMAD clade</taxon>
        <taxon>Arundinoideae</taxon>
        <taxon>Arundineae</taxon>
        <taxon>Arundo</taxon>
    </lineage>
</organism>